<keyword evidence="2" id="KW-1185">Reference proteome</keyword>
<protein>
    <submittedName>
        <fullName evidence="1">RHS repeat-associated core domain-containing protein</fullName>
    </submittedName>
</protein>
<comment type="caution">
    <text evidence="1">The sequence shown here is derived from an EMBL/GenBank/DDBJ whole genome shotgun (WGS) entry which is preliminary data.</text>
</comment>
<name>A0ABT4H755_PAEAL</name>
<reference evidence="1 2" key="1">
    <citation type="submission" date="2022-05" db="EMBL/GenBank/DDBJ databases">
        <title>Genome Sequencing of Bee-Associated Microbes.</title>
        <authorList>
            <person name="Dunlap C."/>
        </authorList>
    </citation>
    <scope>NUCLEOTIDE SEQUENCE [LARGE SCALE GENOMIC DNA]</scope>
    <source>
        <strain evidence="1 2">NRRL B-04010</strain>
    </source>
</reference>
<evidence type="ECO:0000313" key="2">
    <source>
        <dbReference type="Proteomes" id="UP001527181"/>
    </source>
</evidence>
<dbReference type="NCBIfam" id="TIGR03696">
    <property type="entry name" value="Rhs_assc_core"/>
    <property type="match status" value="1"/>
</dbReference>
<dbReference type="PANTHER" id="PTHR32305:SF17">
    <property type="entry name" value="TRNA NUCLEASE WAPA"/>
    <property type="match status" value="1"/>
</dbReference>
<dbReference type="InterPro" id="IPR050708">
    <property type="entry name" value="T6SS_VgrG/RHS"/>
</dbReference>
<dbReference type="Gene3D" id="2.180.10.10">
    <property type="entry name" value="RHS repeat-associated core"/>
    <property type="match status" value="1"/>
</dbReference>
<dbReference type="EMBL" id="JAMDNP010000109">
    <property type="protein sequence ID" value="MCY9764729.1"/>
    <property type="molecule type" value="Genomic_DNA"/>
</dbReference>
<evidence type="ECO:0000313" key="1">
    <source>
        <dbReference type="EMBL" id="MCY9764729.1"/>
    </source>
</evidence>
<dbReference type="PANTHER" id="PTHR32305">
    <property type="match status" value="1"/>
</dbReference>
<accession>A0ABT4H755</accession>
<sequence length="314" mass="35985">MQYYVSNGHGDITEIRDAQGNVLNRYTYDIWVNPLVQEEQVPNIFRYSGEYWDAATNLQYLRARWYDPSIGRFINEDTYEGELGNPLTLNLYTYVQNNPLIYWDPSGHRYESYQLLEIQYVIDEAMQITSKNPDYWNYRSYLGSKFQAVFDDSNNNRFKYLFGLLTQTSPYENSKGNAEWARGQLLDKYDEWQMASLLEAAALGGSMAFGLGQTKGMFGANGAQVTSKTVWKAQGSKARIDVENPNPGQRPGQIHYQDANNKKYLFDSQKGAFVDSKGNLAPKSVNNMLNDPDFVKKLNVGLTQYLGESPYVRK</sequence>
<dbReference type="GeneID" id="94490060"/>
<dbReference type="RefSeq" id="WP_005548824.1">
    <property type="nucleotide sequence ID" value="NZ_JAMDNA010000126.1"/>
</dbReference>
<dbReference type="InterPro" id="IPR022385">
    <property type="entry name" value="Rhs_assc_core"/>
</dbReference>
<dbReference type="Proteomes" id="UP001527181">
    <property type="component" value="Unassembled WGS sequence"/>
</dbReference>
<proteinExistence type="predicted"/>
<gene>
    <name evidence="1" type="ORF">M5X12_29995</name>
</gene>
<organism evidence="1 2">
    <name type="scientific">Paenibacillus alvei</name>
    <name type="common">Bacillus alvei</name>
    <dbReference type="NCBI Taxonomy" id="44250"/>
    <lineage>
        <taxon>Bacteria</taxon>
        <taxon>Bacillati</taxon>
        <taxon>Bacillota</taxon>
        <taxon>Bacilli</taxon>
        <taxon>Bacillales</taxon>
        <taxon>Paenibacillaceae</taxon>
        <taxon>Paenibacillus</taxon>
    </lineage>
</organism>